<name>A0A2Z3YS07_9CORY</name>
<dbReference type="Proteomes" id="UP000247696">
    <property type="component" value="Chromosome"/>
</dbReference>
<evidence type="ECO:0000313" key="5">
    <source>
        <dbReference type="Proteomes" id="UP000247696"/>
    </source>
</evidence>
<feature type="compositionally biased region" description="Acidic residues" evidence="2">
    <location>
        <begin position="116"/>
        <end position="125"/>
    </location>
</feature>
<accession>A0A2Z3YS07</accession>
<feature type="region of interest" description="Disordered" evidence="2">
    <location>
        <begin position="115"/>
        <end position="152"/>
    </location>
</feature>
<dbReference type="STRING" id="1737425.GCA_900049755_00134"/>
<dbReference type="KEGG" id="cpre:Csp1_11500"/>
<dbReference type="PANTHER" id="PTHR43022">
    <property type="entry name" value="PROTEIN SMF"/>
    <property type="match status" value="1"/>
</dbReference>
<comment type="similarity">
    <text evidence="1">Belongs to the DprA/Smf family.</text>
</comment>
<evidence type="ECO:0000313" key="4">
    <source>
        <dbReference type="EMBL" id="AWT25950.1"/>
    </source>
</evidence>
<feature type="domain" description="Smf/DprA SLOG" evidence="3">
    <location>
        <begin position="152"/>
        <end position="347"/>
    </location>
</feature>
<sequence length="434" mass="46222">MTGKEGQELSRTEAWAVLRRLVEASRTDIVRLLWPDGDSSAPAQVERVVSALGQGNGNLPPGLRGLTPARSALVLRRAREDLEWASAHHWRLITPDDDEWPTVRLDEAFNCIGDLDTAEPADDGDTAPGPRDAEAGARQGVTASDAPETGVRRSAARPFALWGLGPAQLSGTVERSVAVVGTRSSTTYGERTTRRFAGELAAAGYTVVSGGALGTDTAAHRGALEADGSTVMVAACGPGVVYPRSNADLFRQIAGTGLLVTEYPPGTTPARYRFLTRNRLVAALTRGTFLAAAGYRSGAVNTANWADAMLRPVMVLPGPVDSAAFVGCHRRIRDGAGTLVTRSSEIREIIEPLGSVDCDGQLDLEFTASPVQQLSRDQLSVFDCCGIVSDDTGRIEQIAGQTGLPLVAVVRTLRELERTGLIVRSGDRWLKNDR</sequence>
<dbReference type="Pfam" id="PF02481">
    <property type="entry name" value="DNA_processg_A"/>
    <property type="match status" value="1"/>
</dbReference>
<dbReference type="AlphaFoldDB" id="A0A2Z3YS07"/>
<organism evidence="4 5">
    <name type="scientific">Corynebacterium provencense</name>
    <dbReference type="NCBI Taxonomy" id="1737425"/>
    <lineage>
        <taxon>Bacteria</taxon>
        <taxon>Bacillati</taxon>
        <taxon>Actinomycetota</taxon>
        <taxon>Actinomycetes</taxon>
        <taxon>Mycobacteriales</taxon>
        <taxon>Corynebacteriaceae</taxon>
        <taxon>Corynebacterium</taxon>
    </lineage>
</organism>
<dbReference type="SUPFAM" id="SSF102405">
    <property type="entry name" value="MCP/YpsA-like"/>
    <property type="match status" value="1"/>
</dbReference>
<dbReference type="PANTHER" id="PTHR43022:SF1">
    <property type="entry name" value="PROTEIN SMF"/>
    <property type="match status" value="1"/>
</dbReference>
<evidence type="ECO:0000259" key="3">
    <source>
        <dbReference type="Pfam" id="PF02481"/>
    </source>
</evidence>
<evidence type="ECO:0000256" key="2">
    <source>
        <dbReference type="SAM" id="MobiDB-lite"/>
    </source>
</evidence>
<dbReference type="EMBL" id="CP024988">
    <property type="protein sequence ID" value="AWT25950.1"/>
    <property type="molecule type" value="Genomic_DNA"/>
</dbReference>
<keyword evidence="5" id="KW-1185">Reference proteome</keyword>
<gene>
    <name evidence="4" type="primary">dprA_1</name>
    <name evidence="4" type="ORF">Csp1_11500</name>
</gene>
<reference evidence="5" key="1">
    <citation type="submission" date="2017-11" db="EMBL/GenBank/DDBJ databases">
        <title>Otitis media/interna in a cat caused by the recently described species Corynebacterium provencense.</title>
        <authorList>
            <person name="Kittl S."/>
            <person name="Brodard I."/>
            <person name="Rychener L."/>
            <person name="Jores J."/>
            <person name="Roosje P."/>
            <person name="Gobeli Brawand S."/>
        </authorList>
    </citation>
    <scope>NUCLEOTIDE SEQUENCE [LARGE SCALE GENOMIC DNA]</scope>
    <source>
        <strain evidence="5">17KM38</strain>
    </source>
</reference>
<dbReference type="Gene3D" id="3.40.50.450">
    <property type="match status" value="1"/>
</dbReference>
<dbReference type="InterPro" id="IPR003488">
    <property type="entry name" value="DprA"/>
</dbReference>
<proteinExistence type="inferred from homology"/>
<dbReference type="GO" id="GO:0009294">
    <property type="term" value="P:DNA-mediated transformation"/>
    <property type="evidence" value="ECO:0007669"/>
    <property type="project" value="InterPro"/>
</dbReference>
<protein>
    <submittedName>
        <fullName evidence="4">DNA processing protein DprA</fullName>
    </submittedName>
</protein>
<dbReference type="InterPro" id="IPR057666">
    <property type="entry name" value="DrpA_SLOG"/>
</dbReference>
<dbReference type="RefSeq" id="WP_227871223.1">
    <property type="nucleotide sequence ID" value="NZ_CP024988.1"/>
</dbReference>
<dbReference type="NCBIfam" id="TIGR00732">
    <property type="entry name" value="dprA"/>
    <property type="match status" value="1"/>
</dbReference>
<evidence type="ECO:0000256" key="1">
    <source>
        <dbReference type="ARBA" id="ARBA00006525"/>
    </source>
</evidence>